<dbReference type="PATRIC" id="fig|1658765.3.peg.1493"/>
<sequence length="62" mass="6662">MATAKKKALVLVDYHPLGLNCGDYVELPEGQLKELEAEGIVDTNAPAPKAPEKTKDDGEPIE</sequence>
<reference evidence="2 3" key="1">
    <citation type="submission" date="2015-06" db="EMBL/GenBank/DDBJ databases">
        <title>Marinobacter subterrani, a genetically tractable neutrophilic iron-oxidizing strain isolated from the Soudan Iron Mine.</title>
        <authorList>
            <person name="Bonis B.M."/>
            <person name="Gralnick J.A."/>
        </authorList>
    </citation>
    <scope>NUCLEOTIDE SEQUENCE [LARGE SCALE GENOMIC DNA]</scope>
    <source>
        <strain evidence="2 3">JG233</strain>
    </source>
</reference>
<dbReference type="EMBL" id="LFBU01000001">
    <property type="protein sequence ID" value="KMQ75297.1"/>
    <property type="molecule type" value="Genomic_DNA"/>
</dbReference>
<feature type="region of interest" description="Disordered" evidence="1">
    <location>
        <begin position="39"/>
        <end position="62"/>
    </location>
</feature>
<dbReference type="RefSeq" id="WP_048495417.1">
    <property type="nucleotide sequence ID" value="NZ_LFBU01000001.1"/>
</dbReference>
<dbReference type="STRING" id="1658765.Msub_11499"/>
<organism evidence="2 3">
    <name type="scientific">Marinobacter subterrani</name>
    <dbReference type="NCBI Taxonomy" id="1658765"/>
    <lineage>
        <taxon>Bacteria</taxon>
        <taxon>Pseudomonadati</taxon>
        <taxon>Pseudomonadota</taxon>
        <taxon>Gammaproteobacteria</taxon>
        <taxon>Pseudomonadales</taxon>
        <taxon>Marinobacteraceae</taxon>
        <taxon>Marinobacter</taxon>
    </lineage>
</organism>
<dbReference type="AlphaFoldDB" id="A0A0J7JAU6"/>
<evidence type="ECO:0000256" key="1">
    <source>
        <dbReference type="SAM" id="MobiDB-lite"/>
    </source>
</evidence>
<dbReference type="Proteomes" id="UP000036102">
    <property type="component" value="Unassembled WGS sequence"/>
</dbReference>
<name>A0A0J7JAU6_9GAMM</name>
<feature type="compositionally biased region" description="Basic and acidic residues" evidence="1">
    <location>
        <begin position="50"/>
        <end position="62"/>
    </location>
</feature>
<accession>A0A0J7JAU6</accession>
<comment type="caution">
    <text evidence="2">The sequence shown here is derived from an EMBL/GenBank/DDBJ whole genome shotgun (WGS) entry which is preliminary data.</text>
</comment>
<evidence type="ECO:0000313" key="3">
    <source>
        <dbReference type="Proteomes" id="UP000036102"/>
    </source>
</evidence>
<keyword evidence="3" id="KW-1185">Reference proteome</keyword>
<gene>
    <name evidence="2" type="ORF">Msub_11499</name>
</gene>
<evidence type="ECO:0000313" key="2">
    <source>
        <dbReference type="EMBL" id="KMQ75297.1"/>
    </source>
</evidence>
<protein>
    <submittedName>
        <fullName evidence="2">Uncharacterized protein</fullName>
    </submittedName>
</protein>
<proteinExistence type="predicted"/>